<dbReference type="InterPro" id="IPR006595">
    <property type="entry name" value="CTLH_C"/>
</dbReference>
<dbReference type="SMART" id="SM00668">
    <property type="entry name" value="CTLH"/>
    <property type="match status" value="1"/>
</dbReference>
<keyword evidence="7" id="KW-0862">Zinc</keyword>
<dbReference type="STRING" id="299467.A0A443SE88"/>
<organism evidence="13 14">
    <name type="scientific">Leptotrombidium deliense</name>
    <dbReference type="NCBI Taxonomy" id="299467"/>
    <lineage>
        <taxon>Eukaryota</taxon>
        <taxon>Metazoa</taxon>
        <taxon>Ecdysozoa</taxon>
        <taxon>Arthropoda</taxon>
        <taxon>Chelicerata</taxon>
        <taxon>Arachnida</taxon>
        <taxon>Acari</taxon>
        <taxon>Acariformes</taxon>
        <taxon>Trombidiformes</taxon>
        <taxon>Prostigmata</taxon>
        <taxon>Anystina</taxon>
        <taxon>Parasitengona</taxon>
        <taxon>Trombiculoidea</taxon>
        <taxon>Trombiculidae</taxon>
        <taxon>Leptotrombidium</taxon>
    </lineage>
</organism>
<dbReference type="InterPro" id="IPR006594">
    <property type="entry name" value="LisH"/>
</dbReference>
<dbReference type="GO" id="GO:0043161">
    <property type="term" value="P:proteasome-mediated ubiquitin-dependent protein catabolic process"/>
    <property type="evidence" value="ECO:0007669"/>
    <property type="project" value="InterPro"/>
</dbReference>
<dbReference type="SMART" id="SM00757">
    <property type="entry name" value="CRA"/>
    <property type="match status" value="1"/>
</dbReference>
<evidence type="ECO:0000256" key="10">
    <source>
        <dbReference type="PROSITE-ProRule" id="PRU01215"/>
    </source>
</evidence>
<keyword evidence="14" id="KW-1185">Reference proteome</keyword>
<dbReference type="GO" id="GO:0008270">
    <property type="term" value="F:zinc ion binding"/>
    <property type="evidence" value="ECO:0007669"/>
    <property type="project" value="UniProtKB-KW"/>
</dbReference>
<dbReference type="PANTHER" id="PTHR12170:SF2">
    <property type="entry name" value="E3 UBIQUITIN-PROTEIN TRANSFERASE MAEA"/>
    <property type="match status" value="1"/>
</dbReference>
<evidence type="ECO:0000256" key="6">
    <source>
        <dbReference type="ARBA" id="ARBA00022771"/>
    </source>
</evidence>
<dbReference type="PROSITE" id="PS50897">
    <property type="entry name" value="CTLH"/>
    <property type="match status" value="1"/>
</dbReference>
<dbReference type="EMBL" id="NCKV01003344">
    <property type="protein sequence ID" value="RWS25827.1"/>
    <property type="molecule type" value="Genomic_DNA"/>
</dbReference>
<dbReference type="OrthoDB" id="1933455at2759"/>
<comment type="caution">
    <text evidence="13">The sequence shown here is derived from an EMBL/GenBank/DDBJ whole genome shotgun (WGS) entry which is preliminary data.</text>
</comment>
<evidence type="ECO:0000259" key="12">
    <source>
        <dbReference type="PROSITE" id="PS51867"/>
    </source>
</evidence>
<dbReference type="Pfam" id="PF10607">
    <property type="entry name" value="CTLH"/>
    <property type="match status" value="1"/>
</dbReference>
<evidence type="ECO:0000256" key="3">
    <source>
        <dbReference type="ARBA" id="ARBA00014384"/>
    </source>
</evidence>
<keyword evidence="4" id="KW-0963">Cytoplasm</keyword>
<dbReference type="InterPro" id="IPR013144">
    <property type="entry name" value="CRA_dom"/>
</dbReference>
<dbReference type="AlphaFoldDB" id="A0A443SE88"/>
<dbReference type="PROSITE" id="PS50896">
    <property type="entry name" value="LISH"/>
    <property type="match status" value="1"/>
</dbReference>
<dbReference type="InterPro" id="IPR045098">
    <property type="entry name" value="Fyv10_fam"/>
</dbReference>
<dbReference type="GO" id="GO:0061630">
    <property type="term" value="F:ubiquitin protein ligase activity"/>
    <property type="evidence" value="ECO:0007669"/>
    <property type="project" value="InterPro"/>
</dbReference>
<protein>
    <recommendedName>
        <fullName evidence="3">E3 ubiquitin-protein transferase MAEA</fullName>
    </recommendedName>
    <alternativeName>
        <fullName evidence="9">Macrophage erythroblast attacher</fullName>
    </alternativeName>
</protein>
<dbReference type="InterPro" id="IPR024964">
    <property type="entry name" value="CTLH/CRA"/>
</dbReference>
<feature type="domain" description="RING-Gid-type" evidence="12">
    <location>
        <begin position="353"/>
        <end position="422"/>
    </location>
</feature>
<dbReference type="Proteomes" id="UP000288716">
    <property type="component" value="Unassembled WGS sequence"/>
</dbReference>
<sequence>MSNWSLLGSSHTWFASHAEVLRLSASLELIDNNSGFVRRAVKAMSDIKCLEHQTLKVPYEILNKRFRGAQKCIDREVSYVQCAVNELEKSVMGNSDNPPTVGVITEMLSGVVEKLAALKRKAKESFTDELDASANCKRRIDHLKEGVKGNEISTSIWTKKRLDRMLVEHFLLYGYYDTAIKLALHSNIQELTNIDLFLVSREVEASLSRKETACCLSWCHDNKSKLRKMKSSLEFNLRQQEFIELLRNNQRLEAVKHARKYFSSVEDKTVDQQKDLQHVMGLLAFKPDTSLEPYKSLFDECRWKSLIHQFRQENFKLYQLSPVSVFSVTLQSGLSALKTPQCYKKERERNADCPVCSEPLNQLARPLPCSHCSQSRLVCSISGQPLNEHNQPLMLPNGNVYGEISLKQMAAKNNGKIICPRTKEVYDIKDVEKVFVM</sequence>
<evidence type="ECO:0000256" key="8">
    <source>
        <dbReference type="ARBA" id="ARBA00023057"/>
    </source>
</evidence>
<dbReference type="SUPFAM" id="SSF57850">
    <property type="entry name" value="RING/U-box"/>
    <property type="match status" value="1"/>
</dbReference>
<accession>A0A443SE88</accession>
<feature type="zinc finger region" description="RING-Gid-type" evidence="10">
    <location>
        <begin position="353"/>
        <end position="422"/>
    </location>
</feature>
<dbReference type="GO" id="GO:0043249">
    <property type="term" value="P:erythrocyte maturation"/>
    <property type="evidence" value="ECO:0007669"/>
    <property type="project" value="UniProtKB-KW"/>
</dbReference>
<evidence type="ECO:0000256" key="7">
    <source>
        <dbReference type="ARBA" id="ARBA00022833"/>
    </source>
</evidence>
<gene>
    <name evidence="13" type="ORF">B4U80_09466</name>
</gene>
<evidence type="ECO:0000259" key="11">
    <source>
        <dbReference type="PROSITE" id="PS50897"/>
    </source>
</evidence>
<dbReference type="GO" id="GO:0016363">
    <property type="term" value="C:nuclear matrix"/>
    <property type="evidence" value="ECO:0007669"/>
    <property type="project" value="UniProtKB-SubCell"/>
</dbReference>
<evidence type="ECO:0000256" key="9">
    <source>
        <dbReference type="ARBA" id="ARBA00029678"/>
    </source>
</evidence>
<evidence type="ECO:0000313" key="14">
    <source>
        <dbReference type="Proteomes" id="UP000288716"/>
    </source>
</evidence>
<evidence type="ECO:0000256" key="1">
    <source>
        <dbReference type="ARBA" id="ARBA00004109"/>
    </source>
</evidence>
<dbReference type="PROSITE" id="PS51867">
    <property type="entry name" value="ZF_RING_GID"/>
    <property type="match status" value="1"/>
</dbReference>
<dbReference type="GO" id="GO:0005737">
    <property type="term" value="C:cytoplasm"/>
    <property type="evidence" value="ECO:0007669"/>
    <property type="project" value="UniProtKB-SubCell"/>
</dbReference>
<dbReference type="VEuPathDB" id="VectorBase:LDEU006213"/>
<evidence type="ECO:0000256" key="4">
    <source>
        <dbReference type="ARBA" id="ARBA00022490"/>
    </source>
</evidence>
<keyword evidence="5" id="KW-0479">Metal-binding</keyword>
<comment type="subcellular location">
    <subcellularLocation>
        <location evidence="2">Cytoplasm</location>
    </subcellularLocation>
    <subcellularLocation>
        <location evidence="1">Nucleus matrix</location>
    </subcellularLocation>
</comment>
<keyword evidence="8" id="KW-0265">Erythrocyte maturation</keyword>
<dbReference type="CDD" id="cd16659">
    <property type="entry name" value="RING-Ubox_Emp"/>
    <property type="match status" value="1"/>
</dbReference>
<evidence type="ECO:0000256" key="2">
    <source>
        <dbReference type="ARBA" id="ARBA00004496"/>
    </source>
</evidence>
<dbReference type="PANTHER" id="PTHR12170">
    <property type="entry name" value="MACROPHAGE ERYTHROBLAST ATTACHER-RELATED"/>
    <property type="match status" value="1"/>
</dbReference>
<dbReference type="InterPro" id="IPR044063">
    <property type="entry name" value="ZF_RING_GID"/>
</dbReference>
<feature type="domain" description="CTLH" evidence="11">
    <location>
        <begin position="215"/>
        <end position="253"/>
    </location>
</feature>
<dbReference type="GO" id="GO:0034657">
    <property type="term" value="C:GID complex"/>
    <property type="evidence" value="ECO:0007669"/>
    <property type="project" value="TreeGrafter"/>
</dbReference>
<proteinExistence type="predicted"/>
<keyword evidence="6 10" id="KW-0863">Zinc-finger</keyword>
<evidence type="ECO:0000256" key="5">
    <source>
        <dbReference type="ARBA" id="ARBA00022723"/>
    </source>
</evidence>
<name>A0A443SE88_9ACAR</name>
<evidence type="ECO:0000313" key="13">
    <source>
        <dbReference type="EMBL" id="RWS25827.1"/>
    </source>
</evidence>
<reference evidence="13 14" key="1">
    <citation type="journal article" date="2018" name="Gigascience">
        <title>Genomes of trombidid mites reveal novel predicted allergens and laterally-transferred genes associated with secondary metabolism.</title>
        <authorList>
            <person name="Dong X."/>
            <person name="Chaisiri K."/>
            <person name="Xia D."/>
            <person name="Armstrong S.D."/>
            <person name="Fang Y."/>
            <person name="Donnelly M.J."/>
            <person name="Kadowaki T."/>
            <person name="McGarry J.W."/>
            <person name="Darby A.C."/>
            <person name="Makepeace B.L."/>
        </authorList>
    </citation>
    <scope>NUCLEOTIDE SEQUENCE [LARGE SCALE GENOMIC DNA]</scope>
    <source>
        <strain evidence="13">UoL-UT</strain>
    </source>
</reference>